<dbReference type="InterPro" id="IPR000601">
    <property type="entry name" value="PKD_dom"/>
</dbReference>
<feature type="domain" description="PKD" evidence="1">
    <location>
        <begin position="4"/>
        <end position="85"/>
    </location>
</feature>
<organism evidence="2 3">
    <name type="scientific">Arthrobacter ginsengisoli</name>
    <dbReference type="NCBI Taxonomy" id="1356565"/>
    <lineage>
        <taxon>Bacteria</taxon>
        <taxon>Bacillati</taxon>
        <taxon>Actinomycetota</taxon>
        <taxon>Actinomycetes</taxon>
        <taxon>Micrococcales</taxon>
        <taxon>Micrococcaceae</taxon>
        <taxon>Arthrobacter</taxon>
    </lineage>
</organism>
<dbReference type="Pfam" id="PF18911">
    <property type="entry name" value="PKD_4"/>
    <property type="match status" value="1"/>
</dbReference>
<evidence type="ECO:0000259" key="1">
    <source>
        <dbReference type="Pfam" id="PF18911"/>
    </source>
</evidence>
<dbReference type="CDD" id="cd00146">
    <property type="entry name" value="PKD"/>
    <property type="match status" value="1"/>
</dbReference>
<proteinExistence type="predicted"/>
<dbReference type="InterPro" id="IPR035986">
    <property type="entry name" value="PKD_dom_sf"/>
</dbReference>
<protein>
    <recommendedName>
        <fullName evidence="1">PKD domain-containing protein</fullName>
    </recommendedName>
</protein>
<evidence type="ECO:0000313" key="2">
    <source>
        <dbReference type="EMBL" id="MDR7083518.1"/>
    </source>
</evidence>
<reference evidence="2 3" key="1">
    <citation type="submission" date="2023-07" db="EMBL/GenBank/DDBJ databases">
        <title>Sorghum-associated microbial communities from plants grown in Nebraska, USA.</title>
        <authorList>
            <person name="Schachtman D."/>
        </authorList>
    </citation>
    <scope>NUCLEOTIDE SEQUENCE [LARGE SCALE GENOMIC DNA]</scope>
    <source>
        <strain evidence="2 3">BE167</strain>
    </source>
</reference>
<dbReference type="Proteomes" id="UP001252243">
    <property type="component" value="Unassembled WGS sequence"/>
</dbReference>
<dbReference type="Gene3D" id="2.60.40.10">
    <property type="entry name" value="Immunoglobulins"/>
    <property type="match status" value="1"/>
</dbReference>
<dbReference type="EMBL" id="JAVDVQ010000011">
    <property type="protein sequence ID" value="MDR7083518.1"/>
    <property type="molecule type" value="Genomic_DNA"/>
</dbReference>
<evidence type="ECO:0000313" key="3">
    <source>
        <dbReference type="Proteomes" id="UP001252243"/>
    </source>
</evidence>
<dbReference type="RefSeq" id="WP_310058348.1">
    <property type="nucleotide sequence ID" value="NZ_JAVDVQ010000011.1"/>
</dbReference>
<keyword evidence="3" id="KW-1185">Reference proteome</keyword>
<dbReference type="InterPro" id="IPR013783">
    <property type="entry name" value="Ig-like_fold"/>
</dbReference>
<comment type="caution">
    <text evidence="2">The sequence shown here is derived from an EMBL/GenBank/DDBJ whole genome shotgun (WGS) entry which is preliminary data.</text>
</comment>
<accession>A0ABU1UE94</accession>
<dbReference type="SUPFAM" id="SSF49299">
    <property type="entry name" value="PKD domain"/>
    <property type="match status" value="1"/>
</dbReference>
<gene>
    <name evidence="2" type="ORF">J2X01_002812</name>
</gene>
<sequence length="188" mass="19401">MAVPGARFANPDYYAMPGQTITFDVSASLPGGVNIAQYEWDFDGDGVIDQAGPLPVASHSYAAAFEGSATVRITHITGGSSTASTGVHIGRGPRDGLPVAPVNVRVVVTAHSGGISTVQVSWEPDGAEPYRWGLTVDGFPAGMVEGKARTATMTDVHRAMEVEIGVVGFTENQGMGDSASVTLPALPD</sequence>
<name>A0ABU1UE94_9MICC</name>